<accession>A0A1Y1ZR98</accession>
<protein>
    <recommendedName>
        <fullName evidence="7">C3H1-type domain-containing protein</fullName>
    </recommendedName>
</protein>
<dbReference type="InterPro" id="IPR045877">
    <property type="entry name" value="ZFP36-like"/>
</dbReference>
<feature type="domain" description="C3H1-type" evidence="7">
    <location>
        <begin position="135"/>
        <end position="163"/>
    </location>
</feature>
<dbReference type="PANTHER" id="PTHR12547">
    <property type="entry name" value="CCCH ZINC FINGER/TIS11-RELATED"/>
    <property type="match status" value="1"/>
</dbReference>
<feature type="region of interest" description="Disordered" evidence="6">
    <location>
        <begin position="25"/>
        <end position="125"/>
    </location>
</feature>
<feature type="region of interest" description="Disordered" evidence="6">
    <location>
        <begin position="240"/>
        <end position="260"/>
    </location>
</feature>
<dbReference type="Proteomes" id="UP000193920">
    <property type="component" value="Unassembled WGS sequence"/>
</dbReference>
<evidence type="ECO:0000313" key="9">
    <source>
        <dbReference type="Proteomes" id="UP000193920"/>
    </source>
</evidence>
<dbReference type="InterPro" id="IPR036855">
    <property type="entry name" value="Znf_CCCH_sf"/>
</dbReference>
<evidence type="ECO:0000256" key="1">
    <source>
        <dbReference type="ARBA" id="ARBA00022723"/>
    </source>
</evidence>
<keyword evidence="1 5" id="KW-0479">Metal-binding</keyword>
<keyword evidence="4 5" id="KW-0862">Zinc</keyword>
<evidence type="ECO:0000256" key="6">
    <source>
        <dbReference type="SAM" id="MobiDB-lite"/>
    </source>
</evidence>
<evidence type="ECO:0000259" key="7">
    <source>
        <dbReference type="PROSITE" id="PS50103"/>
    </source>
</evidence>
<evidence type="ECO:0000256" key="3">
    <source>
        <dbReference type="ARBA" id="ARBA00022771"/>
    </source>
</evidence>
<keyword evidence="2" id="KW-0677">Repeat</keyword>
<dbReference type="SMART" id="SM00356">
    <property type="entry name" value="ZnF_C3H1"/>
    <property type="match status" value="2"/>
</dbReference>
<keyword evidence="9" id="KW-1185">Reference proteome</keyword>
<reference evidence="8 9" key="1">
    <citation type="submission" date="2016-08" db="EMBL/GenBank/DDBJ databases">
        <title>A Parts List for Fungal Cellulosomes Revealed by Comparative Genomics.</title>
        <authorList>
            <consortium name="DOE Joint Genome Institute"/>
            <person name="Haitjema C.H."/>
            <person name="Gilmore S.P."/>
            <person name="Henske J.K."/>
            <person name="Solomon K.V."/>
            <person name="De Groot R."/>
            <person name="Kuo A."/>
            <person name="Mondo S.J."/>
            <person name="Salamov A.A."/>
            <person name="Labutti K."/>
            <person name="Zhao Z."/>
            <person name="Chiniquy J."/>
            <person name="Barry K."/>
            <person name="Brewer H.M."/>
            <person name="Purvine S.O."/>
            <person name="Wright A.T."/>
            <person name="Boxma B."/>
            <person name="Van Alen T."/>
            <person name="Hackstein J.H."/>
            <person name="Baker S.E."/>
            <person name="Grigoriev I.V."/>
            <person name="O'Malley M.A."/>
        </authorList>
    </citation>
    <scope>NUCLEOTIDE SEQUENCE [LARGE SCALE GENOMIC DNA]</scope>
    <source>
        <strain evidence="8 9">G1</strain>
    </source>
</reference>
<evidence type="ECO:0000256" key="4">
    <source>
        <dbReference type="ARBA" id="ARBA00022833"/>
    </source>
</evidence>
<dbReference type="AlphaFoldDB" id="A0A1Y1ZR98"/>
<evidence type="ECO:0000256" key="2">
    <source>
        <dbReference type="ARBA" id="ARBA00022737"/>
    </source>
</evidence>
<dbReference type="InterPro" id="IPR000571">
    <property type="entry name" value="Znf_CCCH"/>
</dbReference>
<feature type="zinc finger region" description="C3H1-type" evidence="5">
    <location>
        <begin position="135"/>
        <end position="163"/>
    </location>
</feature>
<dbReference type="GO" id="GO:0008270">
    <property type="term" value="F:zinc ion binding"/>
    <property type="evidence" value="ECO:0007669"/>
    <property type="project" value="UniProtKB-KW"/>
</dbReference>
<feature type="compositionally biased region" description="Basic and acidic residues" evidence="6">
    <location>
        <begin position="360"/>
        <end position="372"/>
    </location>
</feature>
<feature type="compositionally biased region" description="Basic and acidic residues" evidence="6">
    <location>
        <begin position="77"/>
        <end position="102"/>
    </location>
</feature>
<feature type="region of interest" description="Disordered" evidence="6">
    <location>
        <begin position="275"/>
        <end position="316"/>
    </location>
</feature>
<keyword evidence="3 5" id="KW-0863">Zinc-finger</keyword>
<dbReference type="SUPFAM" id="SSF90229">
    <property type="entry name" value="CCCH zinc finger"/>
    <property type="match status" value="2"/>
</dbReference>
<dbReference type="PROSITE" id="PS50103">
    <property type="entry name" value="ZF_C3H1"/>
    <property type="match status" value="2"/>
</dbReference>
<feature type="compositionally biased region" description="Basic and acidic residues" evidence="6">
    <location>
        <begin position="406"/>
        <end position="433"/>
    </location>
</feature>
<dbReference type="FunFam" id="4.10.1000.10:FF:000002">
    <property type="entry name" value="Zinc finger protein 36, C3H1 type-like 1"/>
    <property type="match status" value="1"/>
</dbReference>
<feature type="compositionally biased region" description="Low complexity" evidence="6">
    <location>
        <begin position="350"/>
        <end position="359"/>
    </location>
</feature>
<gene>
    <name evidence="8" type="ORF">LY90DRAFT_518277</name>
</gene>
<dbReference type="STRING" id="1754190.A0A1Y1ZR98"/>
<organism evidence="8 9">
    <name type="scientific">Neocallimastix californiae</name>
    <dbReference type="NCBI Taxonomy" id="1754190"/>
    <lineage>
        <taxon>Eukaryota</taxon>
        <taxon>Fungi</taxon>
        <taxon>Fungi incertae sedis</taxon>
        <taxon>Chytridiomycota</taxon>
        <taxon>Chytridiomycota incertae sedis</taxon>
        <taxon>Neocallimastigomycetes</taxon>
        <taxon>Neocallimastigales</taxon>
        <taxon>Neocallimastigaceae</taxon>
        <taxon>Neocallimastix</taxon>
    </lineage>
</organism>
<feature type="region of interest" description="Disordered" evidence="6">
    <location>
        <begin position="499"/>
        <end position="545"/>
    </location>
</feature>
<dbReference type="EMBL" id="MCOG01000367">
    <property type="protein sequence ID" value="ORY12789.1"/>
    <property type="molecule type" value="Genomic_DNA"/>
</dbReference>
<dbReference type="FunFam" id="4.10.1000.10:FF:000001">
    <property type="entry name" value="zinc finger CCCH domain-containing protein 15-like"/>
    <property type="match status" value="1"/>
</dbReference>
<dbReference type="GO" id="GO:0003729">
    <property type="term" value="F:mRNA binding"/>
    <property type="evidence" value="ECO:0007669"/>
    <property type="project" value="InterPro"/>
</dbReference>
<evidence type="ECO:0000313" key="8">
    <source>
        <dbReference type="EMBL" id="ORY12789.1"/>
    </source>
</evidence>
<dbReference type="OrthoDB" id="410307at2759"/>
<feature type="region of interest" description="Disordered" evidence="6">
    <location>
        <begin position="343"/>
        <end position="433"/>
    </location>
</feature>
<dbReference type="PANTHER" id="PTHR12547:SF18">
    <property type="entry name" value="PROTEIN TIS11"/>
    <property type="match status" value="1"/>
</dbReference>
<evidence type="ECO:0000256" key="5">
    <source>
        <dbReference type="PROSITE-ProRule" id="PRU00723"/>
    </source>
</evidence>
<dbReference type="Pfam" id="PF00642">
    <property type="entry name" value="zf-CCCH"/>
    <property type="match status" value="2"/>
</dbReference>
<feature type="compositionally biased region" description="Acidic residues" evidence="6">
    <location>
        <begin position="300"/>
        <end position="309"/>
    </location>
</feature>
<comment type="caution">
    <text evidence="8">The sequence shown here is derived from an EMBL/GenBank/DDBJ whole genome shotgun (WGS) entry which is preliminary data.</text>
</comment>
<name>A0A1Y1ZR98_9FUNG</name>
<proteinExistence type="predicted"/>
<feature type="zinc finger region" description="C3H1-type" evidence="5">
    <location>
        <begin position="174"/>
        <end position="202"/>
    </location>
</feature>
<feature type="domain" description="C3H1-type" evidence="7">
    <location>
        <begin position="174"/>
        <end position="202"/>
    </location>
</feature>
<feature type="compositionally biased region" description="Basic and acidic residues" evidence="6">
    <location>
        <begin position="283"/>
        <end position="299"/>
    </location>
</feature>
<sequence length="573" mass="65369">MADTYSMFSALSDVTEDLSELTLRIENEQKKQKAASIHETSHNKHHKKNNSNSSNLLTPPWEKKHNRRSLSDGNWNIKKENPSKTEKNTEKSTEKNNQKNTEKNNTLKPELPRKNNDLSRTPSLPSKWSIKRATLYKTEMCRAFEETGKCKFGDECIFAHSEEELRPRVDRHPKYKTRICRTFWEQGECPYGKRCCFIHTERDITHPDDFSVFEAQMQQQQLTGNLSTSLLNGNHRRMQSAPEIAHKHRPSNSSDTFMGGIYSLNPLDRRSINSEKSSIRSFDTTKESSKLKEEIKIDGSESESEEENTEEKQTPSVILLDETGSVTEIIRKPKKTQRISKFLKVGGHKNNSNNNLDVKLNNDKVESTEGKNKSKWFSRNKNNQNNGNKEKKSNESSTGRKILSFGRKDKDKEKDKDNQNEVNEKEKEKEKEKHFKSFIPFVRIHKNESNENVDSLFAPSAISTNLSIPPPLPSPLVENTSSNMVAADALFGNTEPAASVDETKKTDQAATVVPIKETKEKDKKKNKKLTIEANPTTKTDEITSPRRSFFPTFLLSAITKSNSNSGSNNNKEE</sequence>
<dbReference type="Gene3D" id="4.10.1000.10">
    <property type="entry name" value="Zinc finger, CCCH-type"/>
    <property type="match status" value="2"/>
</dbReference>